<dbReference type="AlphaFoldDB" id="K0SLG3"/>
<feature type="non-terminal residue" evidence="1">
    <location>
        <position position="1"/>
    </location>
</feature>
<keyword evidence="2" id="KW-1185">Reference proteome</keyword>
<proteinExistence type="predicted"/>
<organism evidence="1 2">
    <name type="scientific">Thalassiosira oceanica</name>
    <name type="common">Marine diatom</name>
    <dbReference type="NCBI Taxonomy" id="159749"/>
    <lineage>
        <taxon>Eukaryota</taxon>
        <taxon>Sar</taxon>
        <taxon>Stramenopiles</taxon>
        <taxon>Ochrophyta</taxon>
        <taxon>Bacillariophyta</taxon>
        <taxon>Coscinodiscophyceae</taxon>
        <taxon>Thalassiosirophycidae</taxon>
        <taxon>Thalassiosirales</taxon>
        <taxon>Thalassiosiraceae</taxon>
        <taxon>Thalassiosira</taxon>
    </lineage>
</organism>
<dbReference type="EMBL" id="AGNL01023111">
    <property type="protein sequence ID" value="EJK59322.1"/>
    <property type="molecule type" value="Genomic_DNA"/>
</dbReference>
<accession>K0SLG3</accession>
<evidence type="ECO:0000313" key="2">
    <source>
        <dbReference type="Proteomes" id="UP000266841"/>
    </source>
</evidence>
<gene>
    <name evidence="1" type="ORF">THAOC_20471</name>
</gene>
<comment type="caution">
    <text evidence="1">The sequence shown here is derived from an EMBL/GenBank/DDBJ whole genome shotgun (WGS) entry which is preliminary data.</text>
</comment>
<sequence length="52" mass="5851">LCKSLELSPRQPLKGWGLAATLFCAKETALTLCRLTEEFLQRYLTTLNGYST</sequence>
<evidence type="ECO:0000313" key="1">
    <source>
        <dbReference type="EMBL" id="EJK59322.1"/>
    </source>
</evidence>
<protein>
    <submittedName>
        <fullName evidence="1">Uncharacterized protein</fullName>
    </submittedName>
</protein>
<name>K0SLG3_THAOC</name>
<reference evidence="1 2" key="1">
    <citation type="journal article" date="2012" name="Genome Biol.">
        <title>Genome and low-iron response of an oceanic diatom adapted to chronic iron limitation.</title>
        <authorList>
            <person name="Lommer M."/>
            <person name="Specht M."/>
            <person name="Roy A.S."/>
            <person name="Kraemer L."/>
            <person name="Andreson R."/>
            <person name="Gutowska M.A."/>
            <person name="Wolf J."/>
            <person name="Bergner S.V."/>
            <person name="Schilhabel M.B."/>
            <person name="Klostermeier U.C."/>
            <person name="Beiko R.G."/>
            <person name="Rosenstiel P."/>
            <person name="Hippler M."/>
            <person name="Laroche J."/>
        </authorList>
    </citation>
    <scope>NUCLEOTIDE SEQUENCE [LARGE SCALE GENOMIC DNA]</scope>
    <source>
        <strain evidence="1 2">CCMP1005</strain>
    </source>
</reference>
<dbReference type="Proteomes" id="UP000266841">
    <property type="component" value="Unassembled WGS sequence"/>
</dbReference>